<accession>A0ABP7VRC6</accession>
<dbReference type="Proteomes" id="UP001500367">
    <property type="component" value="Unassembled WGS sequence"/>
</dbReference>
<evidence type="ECO:0000313" key="7">
    <source>
        <dbReference type="EMBL" id="GAA4072353.1"/>
    </source>
</evidence>
<dbReference type="InterPro" id="IPR010432">
    <property type="entry name" value="RDD"/>
</dbReference>
<gene>
    <name evidence="7" type="ORF">GCM10022389_17150</name>
</gene>
<evidence type="ECO:0000256" key="4">
    <source>
        <dbReference type="ARBA" id="ARBA00023136"/>
    </source>
</evidence>
<comment type="caution">
    <text evidence="7">The sequence shown here is derived from an EMBL/GenBank/DDBJ whole genome shotgun (WGS) entry which is preliminary data.</text>
</comment>
<reference evidence="8" key="1">
    <citation type="journal article" date="2019" name="Int. J. Syst. Evol. Microbiol.">
        <title>The Global Catalogue of Microorganisms (GCM) 10K type strain sequencing project: providing services to taxonomists for standard genome sequencing and annotation.</title>
        <authorList>
            <consortium name="The Broad Institute Genomics Platform"/>
            <consortium name="The Broad Institute Genome Sequencing Center for Infectious Disease"/>
            <person name="Wu L."/>
            <person name="Ma J."/>
        </authorList>
    </citation>
    <scope>NUCLEOTIDE SEQUENCE [LARGE SCALE GENOMIC DNA]</scope>
    <source>
        <strain evidence="8">JCM 17069</strain>
    </source>
</reference>
<dbReference type="EMBL" id="BAABCT010000004">
    <property type="protein sequence ID" value="GAA4072353.1"/>
    <property type="molecule type" value="Genomic_DNA"/>
</dbReference>
<evidence type="ECO:0000313" key="8">
    <source>
        <dbReference type="Proteomes" id="UP001500367"/>
    </source>
</evidence>
<keyword evidence="8" id="KW-1185">Reference proteome</keyword>
<dbReference type="Pfam" id="PF06271">
    <property type="entry name" value="RDD"/>
    <property type="match status" value="1"/>
</dbReference>
<evidence type="ECO:0000256" key="3">
    <source>
        <dbReference type="ARBA" id="ARBA00022989"/>
    </source>
</evidence>
<comment type="subcellular location">
    <subcellularLocation>
        <location evidence="1">Membrane</location>
        <topology evidence="1">Multi-pass membrane protein</topology>
    </subcellularLocation>
</comment>
<feature type="transmembrane region" description="Helical" evidence="5">
    <location>
        <begin position="12"/>
        <end position="32"/>
    </location>
</feature>
<keyword evidence="2 5" id="KW-0812">Transmembrane</keyword>
<feature type="domain" description="RDD" evidence="6">
    <location>
        <begin position="7"/>
        <end position="71"/>
    </location>
</feature>
<sequence length="75" mass="8709">MKLAKKRDRILAFIIDFLIYAVFIFIFGYFFGEKNENGYQITGFPAFLLFLIGLGLWPINEAFTGQTFGKKNSWT</sequence>
<feature type="transmembrane region" description="Helical" evidence="5">
    <location>
        <begin position="38"/>
        <end position="57"/>
    </location>
</feature>
<evidence type="ECO:0000256" key="2">
    <source>
        <dbReference type="ARBA" id="ARBA00022692"/>
    </source>
</evidence>
<keyword evidence="3 5" id="KW-1133">Transmembrane helix</keyword>
<evidence type="ECO:0000256" key="1">
    <source>
        <dbReference type="ARBA" id="ARBA00004141"/>
    </source>
</evidence>
<evidence type="ECO:0000259" key="6">
    <source>
        <dbReference type="Pfam" id="PF06271"/>
    </source>
</evidence>
<organism evidence="7 8">
    <name type="scientific">Flavobacterium cheonanense</name>
    <dbReference type="NCBI Taxonomy" id="706183"/>
    <lineage>
        <taxon>Bacteria</taxon>
        <taxon>Pseudomonadati</taxon>
        <taxon>Bacteroidota</taxon>
        <taxon>Flavobacteriia</taxon>
        <taxon>Flavobacteriales</taxon>
        <taxon>Flavobacteriaceae</taxon>
        <taxon>Flavobacterium</taxon>
    </lineage>
</organism>
<proteinExistence type="predicted"/>
<dbReference type="RefSeq" id="WP_344816308.1">
    <property type="nucleotide sequence ID" value="NZ_BAABCT010000004.1"/>
</dbReference>
<keyword evidence="4 5" id="KW-0472">Membrane</keyword>
<name>A0ABP7VRC6_9FLAO</name>
<protein>
    <recommendedName>
        <fullName evidence="6">RDD domain-containing protein</fullName>
    </recommendedName>
</protein>
<evidence type="ECO:0000256" key="5">
    <source>
        <dbReference type="SAM" id="Phobius"/>
    </source>
</evidence>